<feature type="compositionally biased region" description="Acidic residues" evidence="2">
    <location>
        <begin position="456"/>
        <end position="467"/>
    </location>
</feature>
<feature type="compositionally biased region" description="Basic residues" evidence="2">
    <location>
        <begin position="144"/>
        <end position="159"/>
    </location>
</feature>
<proteinExistence type="predicted"/>
<gene>
    <name evidence="3" type="ORF">QBC37DRAFT_372377</name>
</gene>
<evidence type="ECO:0000256" key="2">
    <source>
        <dbReference type="SAM" id="MobiDB-lite"/>
    </source>
</evidence>
<feature type="region of interest" description="Disordered" evidence="2">
    <location>
        <begin position="112"/>
        <end position="164"/>
    </location>
</feature>
<feature type="region of interest" description="Disordered" evidence="2">
    <location>
        <begin position="430"/>
        <end position="506"/>
    </location>
</feature>
<keyword evidence="1" id="KW-0175">Coiled coil</keyword>
<accession>A0AAN6Y9C9</accession>
<feature type="compositionally biased region" description="Low complexity" evidence="2">
    <location>
        <begin position="123"/>
        <end position="143"/>
    </location>
</feature>
<evidence type="ECO:0000313" key="3">
    <source>
        <dbReference type="EMBL" id="KAK4215073.1"/>
    </source>
</evidence>
<keyword evidence="4" id="KW-1185">Reference proteome</keyword>
<dbReference type="Proteomes" id="UP001301769">
    <property type="component" value="Unassembled WGS sequence"/>
</dbReference>
<evidence type="ECO:0000313" key="4">
    <source>
        <dbReference type="Proteomes" id="UP001301769"/>
    </source>
</evidence>
<comment type="caution">
    <text evidence="3">The sequence shown here is derived from an EMBL/GenBank/DDBJ whole genome shotgun (WGS) entry which is preliminary data.</text>
</comment>
<name>A0AAN6Y9C9_9PEZI</name>
<organism evidence="3 4">
    <name type="scientific">Rhypophila decipiens</name>
    <dbReference type="NCBI Taxonomy" id="261697"/>
    <lineage>
        <taxon>Eukaryota</taxon>
        <taxon>Fungi</taxon>
        <taxon>Dikarya</taxon>
        <taxon>Ascomycota</taxon>
        <taxon>Pezizomycotina</taxon>
        <taxon>Sordariomycetes</taxon>
        <taxon>Sordariomycetidae</taxon>
        <taxon>Sordariales</taxon>
        <taxon>Naviculisporaceae</taxon>
        <taxon>Rhypophila</taxon>
    </lineage>
</organism>
<feature type="region of interest" description="Disordered" evidence="2">
    <location>
        <begin position="374"/>
        <end position="400"/>
    </location>
</feature>
<sequence length="506" mass="55656">MNLGDVNLGDTRLGNVNMNFDRFGNMSTNNINNNNYYHHHHHHHHHQYLASTNLPLVQEQQQLQQQQQKQQQLQQQQQPQTLQQLCDRVQSLDQQQTRLLQQADQLQQQLQLPQPHPQPQPQPLVGASLPSAGPAPASSAPSSKKLRKRGGRKRSRRTTPKREGRVTCECGDTFKENYLNTHRKRGCRLREKEEKPQCRYCFKRFGSLDYINGVHKRSCPVQKAQRDQQFQAAWEAAVSSGTGSSSGSPPGFFASRPQLVASDGLLPFSMNSQQAGAAPQTLAATLAPQQEQQQQQQQNWPQPEPLQYVTGPLDMGSSNLNTNYMADLTNGMGVDMNFAPYAFPDPSNANVGESTTDSQFIINDAASIDINMADSDPEMDPNTNWAPSDVPDPSNAIESTTDPQLPINPALPALAQSLEATAAAVLPAAQPADLNPGGPTDEVDQVQVQAQTHDESDADKEYDDLFDDLFGGDTVPSPTPTPTAPPTLWLPTPMPNPSISQTQSEA</sequence>
<reference evidence="3" key="2">
    <citation type="submission" date="2023-05" db="EMBL/GenBank/DDBJ databases">
        <authorList>
            <consortium name="Lawrence Berkeley National Laboratory"/>
            <person name="Steindorff A."/>
            <person name="Hensen N."/>
            <person name="Bonometti L."/>
            <person name="Westerberg I."/>
            <person name="Brannstrom I.O."/>
            <person name="Guillou S."/>
            <person name="Cros-Aarteil S."/>
            <person name="Calhoun S."/>
            <person name="Haridas S."/>
            <person name="Kuo A."/>
            <person name="Mondo S."/>
            <person name="Pangilinan J."/>
            <person name="Riley R."/>
            <person name="Labutti K."/>
            <person name="Andreopoulos B."/>
            <person name="Lipzen A."/>
            <person name="Chen C."/>
            <person name="Yanf M."/>
            <person name="Daum C."/>
            <person name="Ng V."/>
            <person name="Clum A."/>
            <person name="Ohm R."/>
            <person name="Martin F."/>
            <person name="Silar P."/>
            <person name="Natvig D."/>
            <person name="Lalanne C."/>
            <person name="Gautier V."/>
            <person name="Ament-Velasquez S.L."/>
            <person name="Kruys A."/>
            <person name="Hutchinson M.I."/>
            <person name="Powell A.J."/>
            <person name="Barry K."/>
            <person name="Miller A.N."/>
            <person name="Grigoriev I.V."/>
            <person name="Debuchy R."/>
            <person name="Gladieux P."/>
            <person name="Thoren M.H."/>
            <person name="Johannesson H."/>
        </authorList>
    </citation>
    <scope>NUCLEOTIDE SEQUENCE</scope>
    <source>
        <strain evidence="3">PSN293</strain>
    </source>
</reference>
<protein>
    <submittedName>
        <fullName evidence="3">Uncharacterized protein</fullName>
    </submittedName>
</protein>
<reference evidence="3" key="1">
    <citation type="journal article" date="2023" name="Mol. Phylogenet. Evol.">
        <title>Genome-scale phylogeny and comparative genomics of the fungal order Sordariales.</title>
        <authorList>
            <person name="Hensen N."/>
            <person name="Bonometti L."/>
            <person name="Westerberg I."/>
            <person name="Brannstrom I.O."/>
            <person name="Guillou S."/>
            <person name="Cros-Aarteil S."/>
            <person name="Calhoun S."/>
            <person name="Haridas S."/>
            <person name="Kuo A."/>
            <person name="Mondo S."/>
            <person name="Pangilinan J."/>
            <person name="Riley R."/>
            <person name="LaButti K."/>
            <person name="Andreopoulos B."/>
            <person name="Lipzen A."/>
            <person name="Chen C."/>
            <person name="Yan M."/>
            <person name="Daum C."/>
            <person name="Ng V."/>
            <person name="Clum A."/>
            <person name="Steindorff A."/>
            <person name="Ohm R.A."/>
            <person name="Martin F."/>
            <person name="Silar P."/>
            <person name="Natvig D.O."/>
            <person name="Lalanne C."/>
            <person name="Gautier V."/>
            <person name="Ament-Velasquez S.L."/>
            <person name="Kruys A."/>
            <person name="Hutchinson M.I."/>
            <person name="Powell A.J."/>
            <person name="Barry K."/>
            <person name="Miller A.N."/>
            <person name="Grigoriev I.V."/>
            <person name="Debuchy R."/>
            <person name="Gladieux P."/>
            <person name="Hiltunen Thoren M."/>
            <person name="Johannesson H."/>
        </authorList>
    </citation>
    <scope>NUCLEOTIDE SEQUENCE</scope>
    <source>
        <strain evidence="3">PSN293</strain>
    </source>
</reference>
<dbReference type="EMBL" id="MU858084">
    <property type="protein sequence ID" value="KAK4215073.1"/>
    <property type="molecule type" value="Genomic_DNA"/>
</dbReference>
<evidence type="ECO:0000256" key="1">
    <source>
        <dbReference type="SAM" id="Coils"/>
    </source>
</evidence>
<feature type="coiled-coil region" evidence="1">
    <location>
        <begin position="56"/>
        <end position="109"/>
    </location>
</feature>
<dbReference type="AlphaFoldDB" id="A0AAN6Y9C9"/>
<feature type="region of interest" description="Disordered" evidence="2">
    <location>
        <begin position="277"/>
        <end position="307"/>
    </location>
</feature>